<proteinExistence type="predicted"/>
<keyword evidence="3" id="KW-1185">Reference proteome</keyword>
<organism evidence="2 3">
    <name type="scientific">Plakobranchus ocellatus</name>
    <dbReference type="NCBI Taxonomy" id="259542"/>
    <lineage>
        <taxon>Eukaryota</taxon>
        <taxon>Metazoa</taxon>
        <taxon>Spiralia</taxon>
        <taxon>Lophotrochozoa</taxon>
        <taxon>Mollusca</taxon>
        <taxon>Gastropoda</taxon>
        <taxon>Heterobranchia</taxon>
        <taxon>Euthyneura</taxon>
        <taxon>Panpulmonata</taxon>
        <taxon>Sacoglossa</taxon>
        <taxon>Placobranchoidea</taxon>
        <taxon>Plakobranchidae</taxon>
        <taxon>Plakobranchus</taxon>
    </lineage>
</organism>
<reference evidence="2 3" key="1">
    <citation type="journal article" date="2021" name="Elife">
        <title>Chloroplast acquisition without the gene transfer in kleptoplastic sea slugs, Plakobranchus ocellatus.</title>
        <authorList>
            <person name="Maeda T."/>
            <person name="Takahashi S."/>
            <person name="Yoshida T."/>
            <person name="Shimamura S."/>
            <person name="Takaki Y."/>
            <person name="Nagai Y."/>
            <person name="Toyoda A."/>
            <person name="Suzuki Y."/>
            <person name="Arimoto A."/>
            <person name="Ishii H."/>
            <person name="Satoh N."/>
            <person name="Nishiyama T."/>
            <person name="Hasebe M."/>
            <person name="Maruyama T."/>
            <person name="Minagawa J."/>
            <person name="Obokata J."/>
            <person name="Shigenobu S."/>
        </authorList>
    </citation>
    <scope>NUCLEOTIDE SEQUENCE [LARGE SCALE GENOMIC DNA]</scope>
</reference>
<sequence length="100" mass="11159">MNKCVDLPEPSAPLRHSSQSTRPRPLVPQCRLATAHNRGAELITAPLALVFPRLLTSLRDSSVSRGYWVASDSITTRRQHYQQLQEVENTGRLSPVSHSD</sequence>
<dbReference type="EMBL" id="BLXT01002595">
    <property type="protein sequence ID" value="GFN95980.1"/>
    <property type="molecule type" value="Genomic_DNA"/>
</dbReference>
<gene>
    <name evidence="2" type="ORF">PoB_002248600</name>
</gene>
<feature type="region of interest" description="Disordered" evidence="1">
    <location>
        <begin position="1"/>
        <end position="26"/>
    </location>
</feature>
<name>A0AAV3ZN79_9GAST</name>
<evidence type="ECO:0000256" key="1">
    <source>
        <dbReference type="SAM" id="MobiDB-lite"/>
    </source>
</evidence>
<comment type="caution">
    <text evidence="2">The sequence shown here is derived from an EMBL/GenBank/DDBJ whole genome shotgun (WGS) entry which is preliminary data.</text>
</comment>
<evidence type="ECO:0000313" key="2">
    <source>
        <dbReference type="EMBL" id="GFN95980.1"/>
    </source>
</evidence>
<protein>
    <submittedName>
        <fullName evidence="2">Uncharacterized protein</fullName>
    </submittedName>
</protein>
<dbReference type="Proteomes" id="UP000735302">
    <property type="component" value="Unassembled WGS sequence"/>
</dbReference>
<evidence type="ECO:0000313" key="3">
    <source>
        <dbReference type="Proteomes" id="UP000735302"/>
    </source>
</evidence>
<accession>A0AAV3ZN79</accession>
<dbReference type="AlphaFoldDB" id="A0AAV3ZN79"/>